<keyword evidence="1" id="KW-1133">Transmembrane helix</keyword>
<dbReference type="Proteomes" id="UP000502035">
    <property type="component" value="Chromosome"/>
</dbReference>
<keyword evidence="4" id="KW-1185">Reference proteome</keyword>
<dbReference type="KEGG" id="npi:G7071_10725"/>
<evidence type="ECO:0000313" key="4">
    <source>
        <dbReference type="Proteomes" id="UP000502035"/>
    </source>
</evidence>
<keyword evidence="1" id="KW-0472">Membrane</keyword>
<feature type="transmembrane region" description="Helical" evidence="1">
    <location>
        <begin position="6"/>
        <end position="25"/>
    </location>
</feature>
<protein>
    <submittedName>
        <fullName evidence="3">VanZ family protein</fullName>
    </submittedName>
</protein>
<dbReference type="EMBL" id="CP049866">
    <property type="protein sequence ID" value="QIK75846.1"/>
    <property type="molecule type" value="Genomic_DNA"/>
</dbReference>
<feature type="transmembrane region" description="Helical" evidence="1">
    <location>
        <begin position="155"/>
        <end position="176"/>
    </location>
</feature>
<dbReference type="Pfam" id="PF04892">
    <property type="entry name" value="VanZ"/>
    <property type="match status" value="1"/>
</dbReference>
<feature type="domain" description="VanZ-like" evidence="2">
    <location>
        <begin position="49"/>
        <end position="169"/>
    </location>
</feature>
<feature type="transmembrane region" description="Helical" evidence="1">
    <location>
        <begin position="37"/>
        <end position="60"/>
    </location>
</feature>
<proteinExistence type="predicted"/>
<accession>A0A6G7YGP5</accession>
<feature type="transmembrane region" description="Helical" evidence="1">
    <location>
        <begin position="120"/>
        <end position="143"/>
    </location>
</feature>
<organism evidence="3 4">
    <name type="scientific">Nocardioides piscis</name>
    <dbReference type="NCBI Taxonomy" id="2714938"/>
    <lineage>
        <taxon>Bacteria</taxon>
        <taxon>Bacillati</taxon>
        <taxon>Actinomycetota</taxon>
        <taxon>Actinomycetes</taxon>
        <taxon>Propionibacteriales</taxon>
        <taxon>Nocardioidaceae</taxon>
        <taxon>Nocardioides</taxon>
    </lineage>
</organism>
<dbReference type="RefSeq" id="WP_166318372.1">
    <property type="nucleotide sequence ID" value="NZ_CP049866.1"/>
</dbReference>
<evidence type="ECO:0000313" key="3">
    <source>
        <dbReference type="EMBL" id="QIK75846.1"/>
    </source>
</evidence>
<dbReference type="InterPro" id="IPR006976">
    <property type="entry name" value="VanZ-like"/>
</dbReference>
<reference evidence="3 4" key="1">
    <citation type="submission" date="2020-03" db="EMBL/GenBank/DDBJ databases">
        <title>Nocardioides sp. nov., isolated from fish.</title>
        <authorList>
            <person name="Hyun D.-W."/>
            <person name="Bae J.-W."/>
        </authorList>
    </citation>
    <scope>NUCLEOTIDE SEQUENCE [LARGE SCALE GENOMIC DNA]</scope>
    <source>
        <strain evidence="3 4">HDW12A</strain>
    </source>
</reference>
<gene>
    <name evidence="3" type="ORF">G7071_10725</name>
</gene>
<evidence type="ECO:0000259" key="2">
    <source>
        <dbReference type="Pfam" id="PF04892"/>
    </source>
</evidence>
<evidence type="ECO:0000256" key="1">
    <source>
        <dbReference type="SAM" id="Phobius"/>
    </source>
</evidence>
<dbReference type="AlphaFoldDB" id="A0A6G7YGP5"/>
<keyword evidence="1" id="KW-0812">Transmembrane</keyword>
<feature type="transmembrane region" description="Helical" evidence="1">
    <location>
        <begin position="95"/>
        <end position="113"/>
    </location>
</feature>
<sequence length="184" mass="19255">MVTIGGTGVMLLASLVTLAVFALVARALSGRLGRVTAIALSGFTWTVVVLGVLTLLPAQWDPGVVPADSRPETCSMDYGGPAPDGFWILSGSQRMLNVAVFVPAGALWVLGVMRWRAGWLLAPLGLVALGLYSVAIETLQLALARIDRACDVTDVVDNITGAVLGGAIGLVLGLVLRPWRHDRA</sequence>
<name>A0A6G7YGP5_9ACTN</name>